<evidence type="ECO:0000313" key="4">
    <source>
        <dbReference type="EMBL" id="GJS83505.1"/>
    </source>
</evidence>
<dbReference type="PROSITE" id="PS50994">
    <property type="entry name" value="INTEGRASE"/>
    <property type="match status" value="1"/>
</dbReference>
<dbReference type="PANTHER" id="PTHR42648:SF32">
    <property type="entry name" value="RIBONUCLEASE H-LIKE DOMAIN, GAG-PRE-INTEGRASE DOMAIN PROTEIN-RELATED"/>
    <property type="match status" value="1"/>
</dbReference>
<feature type="compositionally biased region" description="Basic and acidic residues" evidence="2">
    <location>
        <begin position="723"/>
        <end position="745"/>
    </location>
</feature>
<gene>
    <name evidence="4" type="ORF">Tco_0750046</name>
</gene>
<sequence length="1269" mass="144690">MDLETAQTTTTAKLPILKQGEYDMWRLRILSSTRLCSMGCLVTTEEKVQKKSDVKARSMLLMALPNKHLMTFNQYKDAQTFAPSTESLDYIFNRLQKIVSQLAILGENISQEDFNLKFLMKSCLLKLLNKRFKNCKLKASSLVLRIWLLWSSLSRLMEVNLLMELILLNLSLAMFCCTQGSELVYEDLEQIHEDDIEEMDLKWQLALLSIRRRIGPRNQDSKNRNQDSSRRAVNVEETSSKAMVAIDGAGFDWSYMADEEFNRSEFNFATYKRGLASVEEQLVFYKKNEVIFCEQLVVLKRDISYKDSEISMLKSELEKLKQEKESNQLKIENFDNASKSLDKLIGSQIPDKSRKGVGFVSYNVVPPPPTGLFSPPNLDLSYSGLEEFQQPKFEGYGPKSSKSVSEDISNEVRESLDAPLVEELVSDDKLEKKTVFPTVAKMEFVRPKQQEKPVRKPVKYAEMYRFTWVFFLATKDETSGILKSFITEIENLVDKKVKIIRCDNGTEFKNRVMSEFCEEKGIKKEFSAARTPQQNGVAERRNRTLIEAARTMVLVVKPHNKTPYELFRGRTPALSFMRPFGCHVTILNTLDYLGKFDGKSNEGFFVGYSMNSKAFRVYNIRTRKVEENLHIRFLEDKPIIAGDGPKWLFDIDVLTKSMNYMPVVAGTNSNDLVGTEESIDAGHSSKETGSSQDYILMPLWKDGSLFDSSSKNASNDEPQPSSDARKKDDEGVNKESGIDDQERPENSTQDVNTARPSINTARTNVNTGSLNINVVSPTVTTALLEATHVDFFGDETEVDMSNITTTYPVPSTPNTRIHKDHSLDHVIGDVQSGVQTRRMTKTTNEQGFISAVYEGKTHEDLHTCLFACFLSQEEPKKVWTLVDLPYGKSAIGSKWVYKNKKDERVMFYPKPHSKTCSDQMDVKSAFLGMARIEEEVYVCQPSRFEEPEFPIQSLKGINLLLLVKLMLPDITYYCWATTGSVNVVRLNLICANVNPTIYTLCIKQFWATAKAKTVNEEVQIQALVDGKKLTLMGAKTTAWNEFSSTMASTIICLATNQKFNFSKYIFEKILVKNLEGGVKFLMYPRLQHKNCRNFEQNSLNEFMTRENTRPPSCRITKLQRRVKKLEKRNKSRTPGLKRVEVEKEVSNCRSYYASAITTTTVDDLLWSPTLNIRSSSAKDKGKAKMIEPEKSLKKKDQILIDEEIAQKLQAQLNAELEEVEKLAKQREEDANIAEWDNVKAMIDADYDLAARLQTQEQEELTVEKSQSCL</sequence>
<evidence type="ECO:0000313" key="5">
    <source>
        <dbReference type="Proteomes" id="UP001151760"/>
    </source>
</evidence>
<comment type="caution">
    <text evidence="4">The sequence shown here is derived from an EMBL/GenBank/DDBJ whole genome shotgun (WGS) entry which is preliminary data.</text>
</comment>
<organism evidence="4 5">
    <name type="scientific">Tanacetum coccineum</name>
    <dbReference type="NCBI Taxonomy" id="301880"/>
    <lineage>
        <taxon>Eukaryota</taxon>
        <taxon>Viridiplantae</taxon>
        <taxon>Streptophyta</taxon>
        <taxon>Embryophyta</taxon>
        <taxon>Tracheophyta</taxon>
        <taxon>Spermatophyta</taxon>
        <taxon>Magnoliopsida</taxon>
        <taxon>eudicotyledons</taxon>
        <taxon>Gunneridae</taxon>
        <taxon>Pentapetalae</taxon>
        <taxon>asterids</taxon>
        <taxon>campanulids</taxon>
        <taxon>Asterales</taxon>
        <taxon>Asteraceae</taxon>
        <taxon>Asteroideae</taxon>
        <taxon>Anthemideae</taxon>
        <taxon>Anthemidinae</taxon>
        <taxon>Tanacetum</taxon>
    </lineage>
</organism>
<dbReference type="InterPro" id="IPR001584">
    <property type="entry name" value="Integrase_cat-core"/>
</dbReference>
<dbReference type="InterPro" id="IPR039537">
    <property type="entry name" value="Retrotran_Ty1/copia-like"/>
</dbReference>
<dbReference type="EMBL" id="BQNB010010906">
    <property type="protein sequence ID" value="GJS83505.1"/>
    <property type="molecule type" value="Genomic_DNA"/>
</dbReference>
<keyword evidence="1" id="KW-0175">Coiled coil</keyword>
<protein>
    <submittedName>
        <fullName evidence="4">Ribonuclease H-like domain-containing protein</fullName>
    </submittedName>
</protein>
<name>A0ABQ4Z0D4_9ASTR</name>
<dbReference type="PANTHER" id="PTHR42648">
    <property type="entry name" value="TRANSPOSASE, PUTATIVE-RELATED"/>
    <property type="match status" value="1"/>
</dbReference>
<feature type="region of interest" description="Disordered" evidence="2">
    <location>
        <begin position="707"/>
        <end position="764"/>
    </location>
</feature>
<dbReference type="SUPFAM" id="SSF53098">
    <property type="entry name" value="Ribonuclease H-like"/>
    <property type="match status" value="1"/>
</dbReference>
<feature type="coiled-coil region" evidence="1">
    <location>
        <begin position="303"/>
        <end position="337"/>
    </location>
</feature>
<accession>A0ABQ4Z0D4</accession>
<dbReference type="InterPro" id="IPR012337">
    <property type="entry name" value="RNaseH-like_sf"/>
</dbReference>
<evidence type="ECO:0000259" key="3">
    <source>
        <dbReference type="PROSITE" id="PS50994"/>
    </source>
</evidence>
<dbReference type="Pfam" id="PF25597">
    <property type="entry name" value="SH3_retrovirus"/>
    <property type="match status" value="1"/>
</dbReference>
<dbReference type="InterPro" id="IPR057670">
    <property type="entry name" value="SH3_retrovirus"/>
</dbReference>
<feature type="compositionally biased region" description="Polar residues" evidence="2">
    <location>
        <begin position="746"/>
        <end position="764"/>
    </location>
</feature>
<evidence type="ECO:0000256" key="1">
    <source>
        <dbReference type="SAM" id="Coils"/>
    </source>
</evidence>
<reference evidence="4" key="1">
    <citation type="journal article" date="2022" name="Int. J. Mol. Sci.">
        <title>Draft Genome of Tanacetum Coccineum: Genomic Comparison of Closely Related Tanacetum-Family Plants.</title>
        <authorList>
            <person name="Yamashiro T."/>
            <person name="Shiraishi A."/>
            <person name="Nakayama K."/>
            <person name="Satake H."/>
        </authorList>
    </citation>
    <scope>NUCLEOTIDE SEQUENCE</scope>
</reference>
<evidence type="ECO:0000256" key="2">
    <source>
        <dbReference type="SAM" id="MobiDB-lite"/>
    </source>
</evidence>
<dbReference type="InterPro" id="IPR036397">
    <property type="entry name" value="RNaseH_sf"/>
</dbReference>
<reference evidence="4" key="2">
    <citation type="submission" date="2022-01" db="EMBL/GenBank/DDBJ databases">
        <authorList>
            <person name="Yamashiro T."/>
            <person name="Shiraishi A."/>
            <person name="Satake H."/>
            <person name="Nakayama K."/>
        </authorList>
    </citation>
    <scope>NUCLEOTIDE SEQUENCE</scope>
</reference>
<feature type="domain" description="Integrase catalytic" evidence="3">
    <location>
        <begin position="415"/>
        <end position="547"/>
    </location>
</feature>
<keyword evidence="5" id="KW-1185">Reference proteome</keyword>
<dbReference type="Proteomes" id="UP001151760">
    <property type="component" value="Unassembled WGS sequence"/>
</dbReference>
<feature type="compositionally biased region" description="Polar residues" evidence="2">
    <location>
        <begin position="707"/>
        <end position="722"/>
    </location>
</feature>
<proteinExistence type="predicted"/>
<feature type="coiled-coil region" evidence="1">
    <location>
        <begin position="1202"/>
        <end position="1229"/>
    </location>
</feature>
<dbReference type="Gene3D" id="3.30.420.10">
    <property type="entry name" value="Ribonuclease H-like superfamily/Ribonuclease H"/>
    <property type="match status" value="1"/>
</dbReference>